<feature type="transmembrane region" description="Helical" evidence="7">
    <location>
        <begin position="51"/>
        <end position="69"/>
    </location>
</feature>
<comment type="similarity">
    <text evidence="7">Belongs to the FtsL family.</text>
</comment>
<keyword evidence="2 7" id="KW-0132">Cell division</keyword>
<protein>
    <recommendedName>
        <fullName evidence="7">Cell division protein FtsL</fullName>
    </recommendedName>
</protein>
<evidence type="ECO:0000256" key="4">
    <source>
        <dbReference type="ARBA" id="ARBA00022989"/>
    </source>
</evidence>
<keyword evidence="3 7" id="KW-0812">Transmembrane</keyword>
<evidence type="ECO:0000313" key="9">
    <source>
        <dbReference type="Proteomes" id="UP000051884"/>
    </source>
</evidence>
<evidence type="ECO:0000256" key="5">
    <source>
        <dbReference type="ARBA" id="ARBA00023136"/>
    </source>
</evidence>
<comment type="function">
    <text evidence="7">Essential cell division protein.</text>
</comment>
<keyword evidence="1 7" id="KW-1003">Cell membrane</keyword>
<evidence type="ECO:0000256" key="6">
    <source>
        <dbReference type="ARBA" id="ARBA00023306"/>
    </source>
</evidence>
<accession>A0ABR5Q7U9</accession>
<evidence type="ECO:0000256" key="3">
    <source>
        <dbReference type="ARBA" id="ARBA00022692"/>
    </source>
</evidence>
<dbReference type="Proteomes" id="UP000051884">
    <property type="component" value="Unassembled WGS sequence"/>
</dbReference>
<name>A0ABR5Q7U9_9LACO</name>
<evidence type="ECO:0000256" key="7">
    <source>
        <dbReference type="HAMAP-Rule" id="MF_00910"/>
    </source>
</evidence>
<keyword evidence="5 7" id="KW-0472">Membrane</keyword>
<evidence type="ECO:0000256" key="1">
    <source>
        <dbReference type="ARBA" id="ARBA00022475"/>
    </source>
</evidence>
<dbReference type="EMBL" id="JQCH01000010">
    <property type="protein sequence ID" value="KRO09939.1"/>
    <property type="molecule type" value="Genomic_DNA"/>
</dbReference>
<dbReference type="HAMAP" id="MF_00910">
    <property type="entry name" value="FtsL"/>
    <property type="match status" value="1"/>
</dbReference>
<evidence type="ECO:0000313" key="8">
    <source>
        <dbReference type="EMBL" id="KRO09939.1"/>
    </source>
</evidence>
<sequence length="132" mass="14481">MIIMAQNAAEQLTVEQTNEAAQIAQPKQQPIHTPVPTTLPNKITWSKFEKVLVSGCSLVLTCMMIMLVATKISVTNTQHQLQNVNANITKVGSSNTSTRQVINELTSQSHLEKVAQKNGLTISNTDIRNVNK</sequence>
<gene>
    <name evidence="7" type="primary">ftsL</name>
    <name evidence="8" type="ORF">IV59_GL000246</name>
</gene>
<keyword evidence="9" id="KW-1185">Reference proteome</keyword>
<reference evidence="8 9" key="1">
    <citation type="journal article" date="2015" name="Genome Announc.">
        <title>Expanding the biotechnology potential of lactobacilli through comparative genomics of 213 strains and associated genera.</title>
        <authorList>
            <person name="Sun Z."/>
            <person name="Harris H.M."/>
            <person name="McCann A."/>
            <person name="Guo C."/>
            <person name="Argimon S."/>
            <person name="Zhang W."/>
            <person name="Yang X."/>
            <person name="Jeffery I.B."/>
            <person name="Cooney J.C."/>
            <person name="Kagawa T.F."/>
            <person name="Liu W."/>
            <person name="Song Y."/>
            <person name="Salvetti E."/>
            <person name="Wrobel A."/>
            <person name="Rasinkangas P."/>
            <person name="Parkhill J."/>
            <person name="Rea M.C."/>
            <person name="O'Sullivan O."/>
            <person name="Ritari J."/>
            <person name="Douillard F.P."/>
            <person name="Paul Ross R."/>
            <person name="Yang R."/>
            <person name="Briner A.E."/>
            <person name="Felis G.E."/>
            <person name="de Vos W.M."/>
            <person name="Barrangou R."/>
            <person name="Klaenhammer T.R."/>
            <person name="Caufield P.W."/>
            <person name="Cui Y."/>
            <person name="Zhang H."/>
            <person name="O'Toole P.W."/>
        </authorList>
    </citation>
    <scope>NUCLEOTIDE SEQUENCE [LARGE SCALE GENOMIC DNA]</scope>
    <source>
        <strain evidence="8 9">DSM 26202</strain>
    </source>
</reference>
<proteinExistence type="inferred from homology"/>
<comment type="subcellular location">
    <subcellularLocation>
        <location evidence="7">Cell membrane</location>
        <topology evidence="7">Single-pass type II membrane protein</topology>
    </subcellularLocation>
    <text evidence="7">Localizes to the division septum where it forms a ring structure.</text>
</comment>
<comment type="caution">
    <text evidence="8">The sequence shown here is derived from an EMBL/GenBank/DDBJ whole genome shotgun (WGS) entry which is preliminary data.</text>
</comment>
<dbReference type="InterPro" id="IPR011922">
    <property type="entry name" value="Cell_div_FtsL"/>
</dbReference>
<organism evidence="8 9">
    <name type="scientific">Paucilactobacillus hokkaidonensis</name>
    <dbReference type="NCBI Taxonomy" id="1193095"/>
    <lineage>
        <taxon>Bacteria</taxon>
        <taxon>Bacillati</taxon>
        <taxon>Bacillota</taxon>
        <taxon>Bacilli</taxon>
        <taxon>Lactobacillales</taxon>
        <taxon>Lactobacillaceae</taxon>
        <taxon>Paucilactobacillus</taxon>
    </lineage>
</organism>
<keyword evidence="4 7" id="KW-1133">Transmembrane helix</keyword>
<keyword evidence="6 7" id="KW-0131">Cell cycle</keyword>
<evidence type="ECO:0000256" key="2">
    <source>
        <dbReference type="ARBA" id="ARBA00022618"/>
    </source>
</evidence>